<dbReference type="Pfam" id="PF19443">
    <property type="entry name" value="DAHL"/>
    <property type="match status" value="1"/>
</dbReference>
<dbReference type="Proteomes" id="UP000664417">
    <property type="component" value="Unassembled WGS sequence"/>
</dbReference>
<evidence type="ECO:0000256" key="3">
    <source>
        <dbReference type="SAM" id="Coils"/>
    </source>
</evidence>
<evidence type="ECO:0000313" key="5">
    <source>
        <dbReference type="EMBL" id="MBO1320195.1"/>
    </source>
</evidence>
<dbReference type="InterPro" id="IPR045812">
    <property type="entry name" value="DAHL"/>
</dbReference>
<gene>
    <name evidence="5" type="ORF">J3U88_17100</name>
</gene>
<evidence type="ECO:0000313" key="6">
    <source>
        <dbReference type="Proteomes" id="UP000664417"/>
    </source>
</evidence>
<dbReference type="PROSITE" id="PS50109">
    <property type="entry name" value="HIS_KIN"/>
    <property type="match status" value="1"/>
</dbReference>
<keyword evidence="6" id="KW-1185">Reference proteome</keyword>
<feature type="domain" description="Histidine kinase" evidence="4">
    <location>
        <begin position="361"/>
        <end position="607"/>
    </location>
</feature>
<name>A0A8J7QHB9_9BACT</name>
<dbReference type="SUPFAM" id="SSF55874">
    <property type="entry name" value="ATPase domain of HSP90 chaperone/DNA topoisomerase II/histidine kinase"/>
    <property type="match status" value="1"/>
</dbReference>
<feature type="coiled-coil region" evidence="3">
    <location>
        <begin position="300"/>
        <end position="349"/>
    </location>
</feature>
<reference evidence="5" key="1">
    <citation type="submission" date="2021-03" db="EMBL/GenBank/DDBJ databases">
        <authorList>
            <person name="Wang G."/>
        </authorList>
    </citation>
    <scope>NUCLEOTIDE SEQUENCE</scope>
    <source>
        <strain evidence="5">KCTC 12899</strain>
    </source>
</reference>
<dbReference type="RefSeq" id="WP_207860149.1">
    <property type="nucleotide sequence ID" value="NZ_JAFREP010000016.1"/>
</dbReference>
<protein>
    <recommendedName>
        <fullName evidence="2">histidine kinase</fullName>
        <ecNumber evidence="2">2.7.13.3</ecNumber>
    </recommendedName>
</protein>
<dbReference type="Pfam" id="PF02518">
    <property type="entry name" value="HATPase_c"/>
    <property type="match status" value="1"/>
</dbReference>
<dbReference type="InterPro" id="IPR004358">
    <property type="entry name" value="Sig_transdc_His_kin-like_C"/>
</dbReference>
<dbReference type="Gene3D" id="1.10.287.130">
    <property type="match status" value="1"/>
</dbReference>
<dbReference type="Gene3D" id="3.30.565.10">
    <property type="entry name" value="Histidine kinase-like ATPase, C-terminal domain"/>
    <property type="match status" value="1"/>
</dbReference>
<proteinExistence type="predicted"/>
<dbReference type="PANTHER" id="PTHR43065:SF42">
    <property type="entry name" value="TWO-COMPONENT SENSOR PPRA"/>
    <property type="match status" value="1"/>
</dbReference>
<dbReference type="AlphaFoldDB" id="A0A8J7QHB9"/>
<dbReference type="EMBL" id="JAFREP010000016">
    <property type="protein sequence ID" value="MBO1320195.1"/>
    <property type="molecule type" value="Genomic_DNA"/>
</dbReference>
<evidence type="ECO:0000259" key="4">
    <source>
        <dbReference type="PROSITE" id="PS50109"/>
    </source>
</evidence>
<comment type="catalytic activity">
    <reaction evidence="1">
        <text>ATP + protein L-histidine = ADP + protein N-phospho-L-histidine.</text>
        <dbReference type="EC" id="2.7.13.3"/>
    </reaction>
</comment>
<evidence type="ECO:0000256" key="2">
    <source>
        <dbReference type="ARBA" id="ARBA00012438"/>
    </source>
</evidence>
<sequence>MQSLAKYKLIFIALAFVPLLGYLYRRSITVDPGEHYYFIERLRKVEAWEGALSRDLLKTTYGLLSHVGPATAIENVPVELLEELSHVPAFIDPDGIEAIRADLKTYRNTLERKVKLLEDYKSKYAILRNSLRYFPSLSEDLASELTDRGDREKRALLMDLQNQVLLYHMASAQEVVHSQSVLTTNRMREQIESSMTQLKKLANENPNAKSNKDVLIVINHVENILFYKSEIDKLLHVFNIALQPQSSQIFGSIKSTYNHYYEIALTESNHFRLWLFACSCLLVTLIMVTLLRLGTIGANLKTANLRLEDYTKNLENMVQTRTLELKAKNEALEQTLEKLQTMRDQMVIQEKMASLGALTAGIAHEIQEPLDKLARSAWDAEAQATHLLSEIRSKKKMVSRKGQQELMRLSEMLSRHIEVVLKHEHSLRKLIHGMMMHAHAKGKERHQTDLNTLIEEFLRLSYYGVKAKDPKFSLTIEKDLDPEVENLTLQVEDMAQVLINLFNNAFYALQKRMSEADPNYEPKLVVTTKNSANRVVIRVRDNGPGIPQDIRAKIFKPFFTTKPLGEGTGLGLSISWEIITQGHQGELKVQSEEGAFTEFTIVLPKRLKPAGISEKTPA</sequence>
<dbReference type="InterPro" id="IPR005467">
    <property type="entry name" value="His_kinase_dom"/>
</dbReference>
<evidence type="ECO:0000256" key="1">
    <source>
        <dbReference type="ARBA" id="ARBA00000085"/>
    </source>
</evidence>
<dbReference type="PRINTS" id="PR00344">
    <property type="entry name" value="BCTRLSENSOR"/>
</dbReference>
<dbReference type="EC" id="2.7.13.3" evidence="2"/>
<dbReference type="InterPro" id="IPR036890">
    <property type="entry name" value="HATPase_C_sf"/>
</dbReference>
<organism evidence="5 6">
    <name type="scientific">Acanthopleuribacter pedis</name>
    <dbReference type="NCBI Taxonomy" id="442870"/>
    <lineage>
        <taxon>Bacteria</taxon>
        <taxon>Pseudomonadati</taxon>
        <taxon>Acidobacteriota</taxon>
        <taxon>Holophagae</taxon>
        <taxon>Acanthopleuribacterales</taxon>
        <taxon>Acanthopleuribacteraceae</taxon>
        <taxon>Acanthopleuribacter</taxon>
    </lineage>
</organism>
<dbReference type="SMART" id="SM00387">
    <property type="entry name" value="HATPase_c"/>
    <property type="match status" value="1"/>
</dbReference>
<keyword evidence="3" id="KW-0175">Coiled coil</keyword>
<dbReference type="InterPro" id="IPR003594">
    <property type="entry name" value="HATPase_dom"/>
</dbReference>
<dbReference type="PANTHER" id="PTHR43065">
    <property type="entry name" value="SENSOR HISTIDINE KINASE"/>
    <property type="match status" value="1"/>
</dbReference>
<accession>A0A8J7QHB9</accession>
<comment type="caution">
    <text evidence="5">The sequence shown here is derived from an EMBL/GenBank/DDBJ whole genome shotgun (WGS) entry which is preliminary data.</text>
</comment>
<dbReference type="GO" id="GO:0004673">
    <property type="term" value="F:protein histidine kinase activity"/>
    <property type="evidence" value="ECO:0007669"/>
    <property type="project" value="UniProtKB-EC"/>
</dbReference>